<reference evidence="2" key="1">
    <citation type="journal article" date="2019" name="Int. J. Syst. Evol. Microbiol.">
        <title>The Global Catalogue of Microorganisms (GCM) 10K type strain sequencing project: providing services to taxonomists for standard genome sequencing and annotation.</title>
        <authorList>
            <consortium name="The Broad Institute Genomics Platform"/>
            <consortium name="The Broad Institute Genome Sequencing Center for Infectious Disease"/>
            <person name="Wu L."/>
            <person name="Ma J."/>
        </authorList>
    </citation>
    <scope>NUCLEOTIDE SEQUENCE [LARGE SCALE GENOMIC DNA]</scope>
    <source>
        <strain evidence="2">JCM 18055</strain>
    </source>
</reference>
<organism evidence="1 2">
    <name type="scientific">Pseudonocardia yuanmonensis</name>
    <dbReference type="NCBI Taxonomy" id="1095914"/>
    <lineage>
        <taxon>Bacteria</taxon>
        <taxon>Bacillati</taxon>
        <taxon>Actinomycetota</taxon>
        <taxon>Actinomycetes</taxon>
        <taxon>Pseudonocardiales</taxon>
        <taxon>Pseudonocardiaceae</taxon>
        <taxon>Pseudonocardia</taxon>
    </lineage>
</organism>
<sequence>MVLPMAAAKVTRRIRAGGGAAGPEGMEGTEGSRVSVDVNDAEAGDAVPGGATIDDSAASIRQSRDFAESTPRVGAVVEAEG</sequence>
<protein>
    <submittedName>
        <fullName evidence="1">Uncharacterized protein</fullName>
    </submittedName>
</protein>
<name>A0ABP8VXI1_9PSEU</name>
<gene>
    <name evidence="1" type="ORF">GCM10023215_00380</name>
</gene>
<comment type="caution">
    <text evidence="1">The sequence shown here is derived from an EMBL/GenBank/DDBJ whole genome shotgun (WGS) entry which is preliminary data.</text>
</comment>
<evidence type="ECO:0000313" key="2">
    <source>
        <dbReference type="Proteomes" id="UP001500325"/>
    </source>
</evidence>
<dbReference type="Proteomes" id="UP001500325">
    <property type="component" value="Unassembled WGS sequence"/>
</dbReference>
<proteinExistence type="predicted"/>
<dbReference type="EMBL" id="BAABIC010000001">
    <property type="protein sequence ID" value="GAA4672967.1"/>
    <property type="molecule type" value="Genomic_DNA"/>
</dbReference>
<accession>A0ABP8VXI1</accession>
<evidence type="ECO:0000313" key="1">
    <source>
        <dbReference type="EMBL" id="GAA4672967.1"/>
    </source>
</evidence>
<keyword evidence="2" id="KW-1185">Reference proteome</keyword>